<dbReference type="PANTHER" id="PTHR33210">
    <property type="entry name" value="PROTODERMAL FACTOR 1"/>
    <property type="match status" value="1"/>
</dbReference>
<dbReference type="GeneID" id="111015504"/>
<dbReference type="Pfam" id="PF01190">
    <property type="entry name" value="Pollen_Ole_e_1"/>
    <property type="match status" value="1"/>
</dbReference>
<dbReference type="RefSeq" id="XP_022146240.1">
    <property type="nucleotide sequence ID" value="XM_022290548.1"/>
</dbReference>
<evidence type="ECO:0000313" key="3">
    <source>
        <dbReference type="RefSeq" id="XP_022146240.1"/>
    </source>
</evidence>
<keyword evidence="1" id="KW-0732">Signal</keyword>
<feature type="chain" id="PRO_5026886145" evidence="1">
    <location>
        <begin position="24"/>
        <end position="302"/>
    </location>
</feature>
<proteinExistence type="predicted"/>
<gene>
    <name evidence="3" type="primary">LOC111015504</name>
</gene>
<dbReference type="InterPro" id="IPR039923">
    <property type="entry name" value="Protodermal_1"/>
</dbReference>
<name>A0A6J1CWR4_MOMCH</name>
<accession>A0A6J1CWR4</accession>
<organism evidence="2 3">
    <name type="scientific">Momordica charantia</name>
    <name type="common">Bitter gourd</name>
    <name type="synonym">Balsam pear</name>
    <dbReference type="NCBI Taxonomy" id="3673"/>
    <lineage>
        <taxon>Eukaryota</taxon>
        <taxon>Viridiplantae</taxon>
        <taxon>Streptophyta</taxon>
        <taxon>Embryophyta</taxon>
        <taxon>Tracheophyta</taxon>
        <taxon>Spermatophyta</taxon>
        <taxon>Magnoliopsida</taxon>
        <taxon>eudicotyledons</taxon>
        <taxon>Gunneridae</taxon>
        <taxon>Pentapetalae</taxon>
        <taxon>rosids</taxon>
        <taxon>fabids</taxon>
        <taxon>Cucurbitales</taxon>
        <taxon>Cucurbitaceae</taxon>
        <taxon>Momordiceae</taxon>
        <taxon>Momordica</taxon>
    </lineage>
</organism>
<evidence type="ECO:0000313" key="2">
    <source>
        <dbReference type="Proteomes" id="UP000504603"/>
    </source>
</evidence>
<sequence>MDPLKKLNLCFLAASLFFAAAQGYAVVTGTVFCDQCKDGQISLFDYPINGAKVMVACGDGNGGVTYSREETTNLFGSFTMRFDGTPDLSGCYAAVGGTATGCGGAVGPAKSLRLMFRMFDMEMYVVDSLISQPALPMPFCSPSVNPVPAPVTVPPPSSPPPPPLRLPLLPPLPPVPFLEASACQHENWTNPDYRCYWRAVNPETKVGVIFGPVAANRYGTEVTLWNGLQGRGDPYRTLLREAITAFLNSYNSLHYPYPTISVLQRMNWALLGSPRAVLITALRFKRANSGSPHLTCKFHPCQ</sequence>
<dbReference type="Proteomes" id="UP000504603">
    <property type="component" value="Unplaced"/>
</dbReference>
<dbReference type="PANTHER" id="PTHR33210:SF24">
    <property type="entry name" value="POLLEN OLE E 1 ALLERGEN AND EXTENSIN FAMILY PROTEIN"/>
    <property type="match status" value="1"/>
</dbReference>
<evidence type="ECO:0000256" key="1">
    <source>
        <dbReference type="SAM" id="SignalP"/>
    </source>
</evidence>
<dbReference type="OrthoDB" id="1909008at2759"/>
<dbReference type="KEGG" id="mcha:111015504"/>
<dbReference type="AlphaFoldDB" id="A0A6J1CWR4"/>
<protein>
    <submittedName>
        <fullName evidence="3">Uncharacterized protein LOC111015504</fullName>
    </submittedName>
</protein>
<keyword evidence="2" id="KW-1185">Reference proteome</keyword>
<reference evidence="3" key="1">
    <citation type="submission" date="2025-08" db="UniProtKB">
        <authorList>
            <consortium name="RefSeq"/>
        </authorList>
    </citation>
    <scope>IDENTIFICATION</scope>
    <source>
        <strain evidence="3">OHB3-1</strain>
    </source>
</reference>
<feature type="signal peptide" evidence="1">
    <location>
        <begin position="1"/>
        <end position="23"/>
    </location>
</feature>